<accession>B4JHL4</accession>
<keyword evidence="7" id="KW-0496">Mitochondrion</keyword>
<dbReference type="PANTHER" id="PTHR43353">
    <property type="entry name" value="SUCCINATE-SEMIALDEHYDE DEHYDROGENASE, MITOCHONDRIAL"/>
    <property type="match status" value="1"/>
</dbReference>
<dbReference type="InParanoid" id="B4JHL4"/>
<dbReference type="PROSITE" id="PS00687">
    <property type="entry name" value="ALDEHYDE_DEHYDR_GLU"/>
    <property type="match status" value="1"/>
</dbReference>
<evidence type="ECO:0000256" key="5">
    <source>
        <dbReference type="PROSITE-ProRule" id="PRU10007"/>
    </source>
</evidence>
<dbReference type="InterPro" id="IPR050740">
    <property type="entry name" value="Aldehyde_DH_Superfamily"/>
</dbReference>
<dbReference type="KEGG" id="dgr:6563135"/>
<dbReference type="InterPro" id="IPR016161">
    <property type="entry name" value="Ald_DH/histidinol_DH"/>
</dbReference>
<dbReference type="FunCoup" id="B4JHL4">
    <property type="interactions" value="955"/>
</dbReference>
<dbReference type="SUPFAM" id="SSF53720">
    <property type="entry name" value="ALDH-like"/>
    <property type="match status" value="1"/>
</dbReference>
<dbReference type="AlphaFoldDB" id="B4JHL4"/>
<evidence type="ECO:0000256" key="7">
    <source>
        <dbReference type="RuleBase" id="RU365091"/>
    </source>
</evidence>
<dbReference type="CDD" id="cd07103">
    <property type="entry name" value="ALDH_F5_SSADH_GabD"/>
    <property type="match status" value="1"/>
</dbReference>
<comment type="subunit">
    <text evidence="7">Homotetramer.</text>
</comment>
<gene>
    <name evidence="9" type="primary">Dgri\GH18609</name>
    <name evidence="9" type="ORF">Dgri_GH18609</name>
</gene>
<protein>
    <recommendedName>
        <fullName evidence="7">Succinate-semialdehyde dehydrogenase</fullName>
        <ecNumber evidence="7">1.2.1.24</ecNumber>
    </recommendedName>
</protein>
<reference evidence="9 10" key="1">
    <citation type="journal article" date="2007" name="Nature">
        <title>Evolution of genes and genomes on the Drosophila phylogeny.</title>
        <authorList>
            <consortium name="Drosophila 12 Genomes Consortium"/>
            <person name="Clark A.G."/>
            <person name="Eisen M.B."/>
            <person name="Smith D.R."/>
            <person name="Bergman C.M."/>
            <person name="Oliver B."/>
            <person name="Markow T.A."/>
            <person name="Kaufman T.C."/>
            <person name="Kellis M."/>
            <person name="Gelbart W."/>
            <person name="Iyer V.N."/>
            <person name="Pollard D.A."/>
            <person name="Sackton T.B."/>
            <person name="Larracuente A.M."/>
            <person name="Singh N.D."/>
            <person name="Abad J.P."/>
            <person name="Abt D.N."/>
            <person name="Adryan B."/>
            <person name="Aguade M."/>
            <person name="Akashi H."/>
            <person name="Anderson W.W."/>
            <person name="Aquadro C.F."/>
            <person name="Ardell D.H."/>
            <person name="Arguello R."/>
            <person name="Artieri C.G."/>
            <person name="Barbash D.A."/>
            <person name="Barker D."/>
            <person name="Barsanti P."/>
            <person name="Batterham P."/>
            <person name="Batzoglou S."/>
            <person name="Begun D."/>
            <person name="Bhutkar A."/>
            <person name="Blanco E."/>
            <person name="Bosak S.A."/>
            <person name="Bradley R.K."/>
            <person name="Brand A.D."/>
            <person name="Brent M.R."/>
            <person name="Brooks A.N."/>
            <person name="Brown R.H."/>
            <person name="Butlin R.K."/>
            <person name="Caggese C."/>
            <person name="Calvi B.R."/>
            <person name="Bernardo de Carvalho A."/>
            <person name="Caspi A."/>
            <person name="Castrezana S."/>
            <person name="Celniker S.E."/>
            <person name="Chang J.L."/>
            <person name="Chapple C."/>
            <person name="Chatterji S."/>
            <person name="Chinwalla A."/>
            <person name="Civetta A."/>
            <person name="Clifton S.W."/>
            <person name="Comeron J.M."/>
            <person name="Costello J.C."/>
            <person name="Coyne J.A."/>
            <person name="Daub J."/>
            <person name="David R.G."/>
            <person name="Delcher A.L."/>
            <person name="Delehaunty K."/>
            <person name="Do C.B."/>
            <person name="Ebling H."/>
            <person name="Edwards K."/>
            <person name="Eickbush T."/>
            <person name="Evans J.D."/>
            <person name="Filipski A."/>
            <person name="Findeiss S."/>
            <person name="Freyhult E."/>
            <person name="Fulton L."/>
            <person name="Fulton R."/>
            <person name="Garcia A.C."/>
            <person name="Gardiner A."/>
            <person name="Garfield D.A."/>
            <person name="Garvin B.E."/>
            <person name="Gibson G."/>
            <person name="Gilbert D."/>
            <person name="Gnerre S."/>
            <person name="Godfrey J."/>
            <person name="Good R."/>
            <person name="Gotea V."/>
            <person name="Gravely B."/>
            <person name="Greenberg A.J."/>
            <person name="Griffiths-Jones S."/>
            <person name="Gross S."/>
            <person name="Guigo R."/>
            <person name="Gustafson E.A."/>
            <person name="Haerty W."/>
            <person name="Hahn M.W."/>
            <person name="Halligan D.L."/>
            <person name="Halpern A.L."/>
            <person name="Halter G.M."/>
            <person name="Han M.V."/>
            <person name="Heger A."/>
            <person name="Hillier L."/>
            <person name="Hinrichs A.S."/>
            <person name="Holmes I."/>
            <person name="Hoskins R.A."/>
            <person name="Hubisz M.J."/>
            <person name="Hultmark D."/>
            <person name="Huntley M.A."/>
            <person name="Jaffe D.B."/>
            <person name="Jagadeeshan S."/>
            <person name="Jeck W.R."/>
            <person name="Johnson J."/>
            <person name="Jones C.D."/>
            <person name="Jordan W.C."/>
            <person name="Karpen G.H."/>
            <person name="Kataoka E."/>
            <person name="Keightley P.D."/>
            <person name="Kheradpour P."/>
            <person name="Kirkness E.F."/>
            <person name="Koerich L.B."/>
            <person name="Kristiansen K."/>
            <person name="Kudrna D."/>
            <person name="Kulathinal R.J."/>
            <person name="Kumar S."/>
            <person name="Kwok R."/>
            <person name="Lander E."/>
            <person name="Langley C.H."/>
            <person name="Lapoint R."/>
            <person name="Lazzaro B.P."/>
            <person name="Lee S.J."/>
            <person name="Levesque L."/>
            <person name="Li R."/>
            <person name="Lin C.F."/>
            <person name="Lin M.F."/>
            <person name="Lindblad-Toh K."/>
            <person name="Llopart A."/>
            <person name="Long M."/>
            <person name="Low L."/>
            <person name="Lozovsky E."/>
            <person name="Lu J."/>
            <person name="Luo M."/>
            <person name="Machado C.A."/>
            <person name="Makalowski W."/>
            <person name="Marzo M."/>
            <person name="Matsuda M."/>
            <person name="Matzkin L."/>
            <person name="McAllister B."/>
            <person name="McBride C.S."/>
            <person name="McKernan B."/>
            <person name="McKernan K."/>
            <person name="Mendez-Lago M."/>
            <person name="Minx P."/>
            <person name="Mollenhauer M.U."/>
            <person name="Montooth K."/>
            <person name="Mount S.M."/>
            <person name="Mu X."/>
            <person name="Myers E."/>
            <person name="Negre B."/>
            <person name="Newfeld S."/>
            <person name="Nielsen R."/>
            <person name="Noor M.A."/>
            <person name="O'Grady P."/>
            <person name="Pachter L."/>
            <person name="Papaceit M."/>
            <person name="Parisi M.J."/>
            <person name="Parisi M."/>
            <person name="Parts L."/>
            <person name="Pedersen J.S."/>
            <person name="Pesole G."/>
            <person name="Phillippy A.M."/>
            <person name="Ponting C.P."/>
            <person name="Pop M."/>
            <person name="Porcelli D."/>
            <person name="Powell J.R."/>
            <person name="Prohaska S."/>
            <person name="Pruitt K."/>
            <person name="Puig M."/>
            <person name="Quesneville H."/>
            <person name="Ram K.R."/>
            <person name="Rand D."/>
            <person name="Rasmussen M.D."/>
            <person name="Reed L.K."/>
            <person name="Reenan R."/>
            <person name="Reily A."/>
            <person name="Remington K.A."/>
            <person name="Rieger T.T."/>
            <person name="Ritchie M.G."/>
            <person name="Robin C."/>
            <person name="Rogers Y.H."/>
            <person name="Rohde C."/>
            <person name="Rozas J."/>
            <person name="Rubenfield M.J."/>
            <person name="Ruiz A."/>
            <person name="Russo S."/>
            <person name="Salzberg S.L."/>
            <person name="Sanchez-Gracia A."/>
            <person name="Saranga D.J."/>
            <person name="Sato H."/>
            <person name="Schaeffer S.W."/>
            <person name="Schatz M.C."/>
            <person name="Schlenke T."/>
            <person name="Schwartz R."/>
            <person name="Segarra C."/>
            <person name="Singh R.S."/>
            <person name="Sirot L."/>
            <person name="Sirota M."/>
            <person name="Sisneros N.B."/>
            <person name="Smith C.D."/>
            <person name="Smith T.F."/>
            <person name="Spieth J."/>
            <person name="Stage D.E."/>
            <person name="Stark A."/>
            <person name="Stephan W."/>
            <person name="Strausberg R.L."/>
            <person name="Strempel S."/>
            <person name="Sturgill D."/>
            <person name="Sutton G."/>
            <person name="Sutton G.G."/>
            <person name="Tao W."/>
            <person name="Teichmann S."/>
            <person name="Tobari Y.N."/>
            <person name="Tomimura Y."/>
            <person name="Tsolas J.M."/>
            <person name="Valente V.L."/>
            <person name="Venter E."/>
            <person name="Venter J.C."/>
            <person name="Vicario S."/>
            <person name="Vieira F.G."/>
            <person name="Vilella A.J."/>
            <person name="Villasante A."/>
            <person name="Walenz B."/>
            <person name="Wang J."/>
            <person name="Wasserman M."/>
            <person name="Watts T."/>
            <person name="Wilson D."/>
            <person name="Wilson R.K."/>
            <person name="Wing R.A."/>
            <person name="Wolfner M.F."/>
            <person name="Wong A."/>
            <person name="Wong G.K."/>
            <person name="Wu C.I."/>
            <person name="Wu G."/>
            <person name="Yamamoto D."/>
            <person name="Yang H.P."/>
            <person name="Yang S.P."/>
            <person name="Yorke J.A."/>
            <person name="Yoshida K."/>
            <person name="Zdobnov E."/>
            <person name="Zhang P."/>
            <person name="Zhang Y."/>
            <person name="Zimin A.V."/>
            <person name="Baldwin J."/>
            <person name="Abdouelleil A."/>
            <person name="Abdulkadir J."/>
            <person name="Abebe A."/>
            <person name="Abera B."/>
            <person name="Abreu J."/>
            <person name="Acer S.C."/>
            <person name="Aftuck L."/>
            <person name="Alexander A."/>
            <person name="An P."/>
            <person name="Anderson E."/>
            <person name="Anderson S."/>
            <person name="Arachi H."/>
            <person name="Azer M."/>
            <person name="Bachantsang P."/>
            <person name="Barry A."/>
            <person name="Bayul T."/>
            <person name="Berlin A."/>
            <person name="Bessette D."/>
            <person name="Bloom T."/>
            <person name="Blye J."/>
            <person name="Boguslavskiy L."/>
            <person name="Bonnet C."/>
            <person name="Boukhgalter B."/>
            <person name="Bourzgui I."/>
            <person name="Brown A."/>
            <person name="Cahill P."/>
            <person name="Channer S."/>
            <person name="Cheshatsang Y."/>
            <person name="Chuda L."/>
            <person name="Citroen M."/>
            <person name="Collymore A."/>
            <person name="Cooke P."/>
            <person name="Costello M."/>
            <person name="D'Aco K."/>
            <person name="Daza R."/>
            <person name="De Haan G."/>
            <person name="DeGray S."/>
            <person name="DeMaso C."/>
            <person name="Dhargay N."/>
            <person name="Dooley K."/>
            <person name="Dooley E."/>
            <person name="Doricent M."/>
            <person name="Dorje P."/>
            <person name="Dorjee K."/>
            <person name="Dupes A."/>
            <person name="Elong R."/>
            <person name="Falk J."/>
            <person name="Farina A."/>
            <person name="Faro S."/>
            <person name="Ferguson D."/>
            <person name="Fisher S."/>
            <person name="Foley C.D."/>
            <person name="Franke A."/>
            <person name="Friedrich D."/>
            <person name="Gadbois L."/>
            <person name="Gearin G."/>
            <person name="Gearin C.R."/>
            <person name="Giannoukos G."/>
            <person name="Goode T."/>
            <person name="Graham J."/>
            <person name="Grandbois E."/>
            <person name="Grewal S."/>
            <person name="Gyaltsen K."/>
            <person name="Hafez N."/>
            <person name="Hagos B."/>
            <person name="Hall J."/>
            <person name="Henson C."/>
            <person name="Hollinger A."/>
            <person name="Honan T."/>
            <person name="Huard M.D."/>
            <person name="Hughes L."/>
            <person name="Hurhula B."/>
            <person name="Husby M.E."/>
            <person name="Kamat A."/>
            <person name="Kanga B."/>
            <person name="Kashin S."/>
            <person name="Khazanovich D."/>
            <person name="Kisner P."/>
            <person name="Lance K."/>
            <person name="Lara M."/>
            <person name="Lee W."/>
            <person name="Lennon N."/>
            <person name="Letendre F."/>
            <person name="LeVine R."/>
            <person name="Lipovsky A."/>
            <person name="Liu X."/>
            <person name="Liu J."/>
            <person name="Liu S."/>
            <person name="Lokyitsang T."/>
            <person name="Lokyitsang Y."/>
            <person name="Lubonja R."/>
            <person name="Lui A."/>
            <person name="MacDonald P."/>
            <person name="Magnisalis V."/>
            <person name="Maru K."/>
            <person name="Matthews C."/>
            <person name="McCusker W."/>
            <person name="McDonough S."/>
            <person name="Mehta T."/>
            <person name="Meldrim J."/>
            <person name="Meneus L."/>
            <person name="Mihai O."/>
            <person name="Mihalev A."/>
            <person name="Mihova T."/>
            <person name="Mittelman R."/>
            <person name="Mlenga V."/>
            <person name="Montmayeur A."/>
            <person name="Mulrain L."/>
            <person name="Navidi A."/>
            <person name="Naylor J."/>
            <person name="Negash T."/>
            <person name="Nguyen T."/>
            <person name="Nguyen N."/>
            <person name="Nicol R."/>
            <person name="Norbu C."/>
            <person name="Norbu N."/>
            <person name="Novod N."/>
            <person name="O'Neill B."/>
            <person name="Osman S."/>
            <person name="Markiewicz E."/>
            <person name="Oyono O.L."/>
            <person name="Patti C."/>
            <person name="Phunkhang P."/>
            <person name="Pierre F."/>
            <person name="Priest M."/>
            <person name="Raghuraman S."/>
            <person name="Rege F."/>
            <person name="Reyes R."/>
            <person name="Rise C."/>
            <person name="Rogov P."/>
            <person name="Ross K."/>
            <person name="Ryan E."/>
            <person name="Settipalli S."/>
            <person name="Shea T."/>
            <person name="Sherpa N."/>
            <person name="Shi L."/>
            <person name="Shih D."/>
            <person name="Sparrow T."/>
            <person name="Spaulding J."/>
            <person name="Stalker J."/>
            <person name="Stange-Thomann N."/>
            <person name="Stavropoulos S."/>
            <person name="Stone C."/>
            <person name="Strader C."/>
            <person name="Tesfaye S."/>
            <person name="Thomson T."/>
            <person name="Thoulutsang Y."/>
            <person name="Thoulutsang D."/>
            <person name="Topham K."/>
            <person name="Topping I."/>
            <person name="Tsamla T."/>
            <person name="Vassiliev H."/>
            <person name="Vo A."/>
            <person name="Wangchuk T."/>
            <person name="Wangdi T."/>
            <person name="Weiand M."/>
            <person name="Wilkinson J."/>
            <person name="Wilson A."/>
            <person name="Yadav S."/>
            <person name="Young G."/>
            <person name="Yu Q."/>
            <person name="Zembek L."/>
            <person name="Zhong D."/>
            <person name="Zimmer A."/>
            <person name="Zwirko Z."/>
            <person name="Jaffe D.B."/>
            <person name="Alvarez P."/>
            <person name="Brockman W."/>
            <person name="Butler J."/>
            <person name="Chin C."/>
            <person name="Gnerre S."/>
            <person name="Grabherr M."/>
            <person name="Kleber M."/>
            <person name="Mauceli E."/>
            <person name="MacCallum I."/>
        </authorList>
    </citation>
    <scope>NUCLEOTIDE SEQUENCE [LARGE SCALE GENOMIC DNA]</scope>
    <source>
        <strain evidence="10">Tucson 15287-2541.00</strain>
    </source>
</reference>
<dbReference type="PANTHER" id="PTHR43353:SF5">
    <property type="entry name" value="SUCCINATE-SEMIALDEHYDE DEHYDROGENASE, MITOCHONDRIAL"/>
    <property type="match status" value="1"/>
</dbReference>
<evidence type="ECO:0000259" key="8">
    <source>
        <dbReference type="Pfam" id="PF00171"/>
    </source>
</evidence>
<dbReference type="Pfam" id="PF00171">
    <property type="entry name" value="Aldedh"/>
    <property type="match status" value="1"/>
</dbReference>
<feature type="domain" description="Aldehyde dehydrogenase" evidence="8">
    <location>
        <begin position="30"/>
        <end position="493"/>
    </location>
</feature>
<dbReference type="InterPro" id="IPR010102">
    <property type="entry name" value="Succ_semiAld_DH"/>
</dbReference>
<evidence type="ECO:0000256" key="1">
    <source>
        <dbReference type="ARBA" id="ARBA00003743"/>
    </source>
</evidence>
<dbReference type="PhylomeDB" id="B4JHL4"/>
<dbReference type="HOGENOM" id="CLU_005391_5_1_1"/>
<dbReference type="Gene3D" id="3.40.605.10">
    <property type="entry name" value="Aldehyde Dehydrogenase, Chain A, domain 1"/>
    <property type="match status" value="1"/>
</dbReference>
<dbReference type="Gene3D" id="3.40.309.10">
    <property type="entry name" value="Aldehyde Dehydrogenase, Chain A, domain 2"/>
    <property type="match status" value="1"/>
</dbReference>
<dbReference type="GO" id="GO:0005739">
    <property type="term" value="C:mitochondrion"/>
    <property type="evidence" value="ECO:0007669"/>
    <property type="project" value="UniProtKB-SubCell"/>
</dbReference>
<evidence type="ECO:0000256" key="3">
    <source>
        <dbReference type="ARBA" id="ARBA00009986"/>
    </source>
</evidence>
<sequence>MLRRLSSLKVSRMRGFSTLVQSKALVNGNWIDSSSRETFEVRNPASGAVIGNVPNMTVEDAQQAIDAAKQAYESKEWRSLTAKDRSNMLKKWHKLIEQHSQEIAEIMTAESGKPINESKGEVLYGNAFVEWFSEEARRIYGEVVPSGTANREVIVMKQPIGVAALITPWNFPLAMITRKAGAALAAGCTVVVKPSEDTPLTALAVAKLAEEAGIPRGVINVVTTNKAAPIGELFCKSPDVRGISFTGSTQVGKLLFRNCADGIKRVCLELGGNAPFIVFDSANVEKAVDGAMASKFRNCGQTCVSANRFFVQEGVYDKFVAQLKQRVEALKIGDGKSTDVQIGPLINQMQFDKVSGFVEDARVKKANIIVGGKALQEFGSLFYAPTIVTDVPASAQLYNDEVFGPVASIIKFKDEAEAVQKANDTRRGLAGYFYSENLQQVFRVAKRLEVGMVGVNEGIISAPEAPFGGVKESGVGREGSHHGIDDYVDIKYICMGNLKYD</sequence>
<feature type="active site" evidence="5">
    <location>
        <position position="269"/>
    </location>
</feature>
<dbReference type="OrthoDB" id="310895at2759"/>
<organism evidence="10">
    <name type="scientific">Drosophila grimshawi</name>
    <name type="common">Hawaiian fruit fly</name>
    <name type="synonym">Idiomyia grimshawi</name>
    <dbReference type="NCBI Taxonomy" id="7222"/>
    <lineage>
        <taxon>Eukaryota</taxon>
        <taxon>Metazoa</taxon>
        <taxon>Ecdysozoa</taxon>
        <taxon>Arthropoda</taxon>
        <taxon>Hexapoda</taxon>
        <taxon>Insecta</taxon>
        <taxon>Pterygota</taxon>
        <taxon>Neoptera</taxon>
        <taxon>Endopterygota</taxon>
        <taxon>Diptera</taxon>
        <taxon>Brachycera</taxon>
        <taxon>Muscomorpha</taxon>
        <taxon>Ephydroidea</taxon>
        <taxon>Drosophilidae</taxon>
        <taxon>Drosophila</taxon>
        <taxon>Hawaiian Drosophila</taxon>
    </lineage>
</organism>
<dbReference type="EC" id="1.2.1.24" evidence="7"/>
<dbReference type="InterPro" id="IPR016162">
    <property type="entry name" value="Ald_DH_N"/>
</dbReference>
<dbReference type="GO" id="GO:0009450">
    <property type="term" value="P:gamma-aminobutyric acid catabolic process"/>
    <property type="evidence" value="ECO:0007669"/>
    <property type="project" value="UniProtKB-UniRule"/>
</dbReference>
<dbReference type="FunFam" id="3.40.309.10:FF:000004">
    <property type="entry name" value="Succinate-semialdehyde dehydrogenase I"/>
    <property type="match status" value="1"/>
</dbReference>
<dbReference type="NCBIfam" id="TIGR01780">
    <property type="entry name" value="SSADH"/>
    <property type="match status" value="1"/>
</dbReference>
<dbReference type="UniPathway" id="UPA00733"/>
<name>B4JHL4_DROGR</name>
<comment type="similarity">
    <text evidence="3 6">Belongs to the aldehyde dehydrogenase family.</text>
</comment>
<dbReference type="GO" id="GO:0004777">
    <property type="term" value="F:succinate-semialdehyde dehydrogenase (NAD+) activity"/>
    <property type="evidence" value="ECO:0007669"/>
    <property type="project" value="UniProtKB-UniRule"/>
</dbReference>
<evidence type="ECO:0000256" key="4">
    <source>
        <dbReference type="ARBA" id="ARBA00023002"/>
    </source>
</evidence>
<comment type="catalytic activity">
    <reaction evidence="7">
        <text>succinate semialdehyde + NAD(+) + H2O = succinate + NADH + 2 H(+)</text>
        <dbReference type="Rhea" id="RHEA:13217"/>
        <dbReference type="ChEBI" id="CHEBI:15377"/>
        <dbReference type="ChEBI" id="CHEBI:15378"/>
        <dbReference type="ChEBI" id="CHEBI:30031"/>
        <dbReference type="ChEBI" id="CHEBI:57540"/>
        <dbReference type="ChEBI" id="CHEBI:57706"/>
        <dbReference type="ChEBI" id="CHEBI:57945"/>
        <dbReference type="EC" id="1.2.1.24"/>
    </reaction>
</comment>
<dbReference type="InterPro" id="IPR015590">
    <property type="entry name" value="Aldehyde_DH_dom"/>
</dbReference>
<evidence type="ECO:0000256" key="6">
    <source>
        <dbReference type="RuleBase" id="RU003345"/>
    </source>
</evidence>
<dbReference type="EMBL" id="CH916369">
    <property type="protein sequence ID" value="EDV92841.1"/>
    <property type="molecule type" value="Genomic_DNA"/>
</dbReference>
<dbReference type="eggNOG" id="KOG2451">
    <property type="taxonomic scope" value="Eukaryota"/>
</dbReference>
<evidence type="ECO:0000313" key="10">
    <source>
        <dbReference type="Proteomes" id="UP000001070"/>
    </source>
</evidence>
<comment type="function">
    <text evidence="1">Catalyzes one step in the degradation of the inhibitory neurotransmitter gamma-aminobutyric acid (GABA).</text>
</comment>
<dbReference type="InterPro" id="IPR029510">
    <property type="entry name" value="Ald_DH_CS_GLU"/>
</dbReference>
<dbReference type="Proteomes" id="UP000001070">
    <property type="component" value="Unassembled WGS sequence"/>
</dbReference>
<dbReference type="SMR" id="B4JHL4"/>
<dbReference type="STRING" id="7222.B4JHL4"/>
<comment type="subcellular location">
    <subcellularLocation>
        <location evidence="7">Mitochondrion</location>
    </subcellularLocation>
</comment>
<dbReference type="OMA" id="IGELFCK"/>
<keyword evidence="7" id="KW-0520">NAD</keyword>
<dbReference type="FunFam" id="3.40.605.10:FF:000005">
    <property type="entry name" value="Succinate-semialdehyde dehydrogenase I"/>
    <property type="match status" value="1"/>
</dbReference>
<keyword evidence="4 6" id="KW-0560">Oxidoreductase</keyword>
<keyword evidence="10" id="KW-1185">Reference proteome</keyword>
<evidence type="ECO:0000313" key="9">
    <source>
        <dbReference type="EMBL" id="EDV92841.1"/>
    </source>
</evidence>
<proteinExistence type="inferred from homology"/>
<dbReference type="InterPro" id="IPR016163">
    <property type="entry name" value="Ald_DH_C"/>
</dbReference>
<evidence type="ECO:0000256" key="2">
    <source>
        <dbReference type="ARBA" id="ARBA00005176"/>
    </source>
</evidence>
<comment type="pathway">
    <text evidence="2 7">Amino-acid degradation; 4-aminobutanoate degradation.</text>
</comment>